<evidence type="ECO:0000256" key="5">
    <source>
        <dbReference type="ARBA" id="ARBA00022737"/>
    </source>
</evidence>
<keyword evidence="4 11" id="KW-0812">Transmembrane</keyword>
<dbReference type="GO" id="GO:0005789">
    <property type="term" value="C:endoplasmic reticulum membrane"/>
    <property type="evidence" value="ECO:0007669"/>
    <property type="project" value="UniProtKB-SubCell"/>
</dbReference>
<keyword evidence="9 11" id="KW-1133">Transmembrane helix</keyword>
<evidence type="ECO:0000256" key="6">
    <source>
        <dbReference type="ARBA" id="ARBA00022824"/>
    </source>
</evidence>
<dbReference type="OrthoDB" id="2013972at2759"/>
<evidence type="ECO:0000256" key="4">
    <source>
        <dbReference type="ARBA" id="ARBA00022692"/>
    </source>
</evidence>
<dbReference type="GO" id="GO:0015031">
    <property type="term" value="P:protein transport"/>
    <property type="evidence" value="ECO:0007669"/>
    <property type="project" value="UniProtKB-KW"/>
</dbReference>
<evidence type="ECO:0000256" key="10">
    <source>
        <dbReference type="ARBA" id="ARBA00023136"/>
    </source>
</evidence>
<dbReference type="GO" id="GO:0005085">
    <property type="term" value="F:guanyl-nucleotide exchange factor activity"/>
    <property type="evidence" value="ECO:0007669"/>
    <property type="project" value="InterPro"/>
</dbReference>
<evidence type="ECO:0000256" key="7">
    <source>
        <dbReference type="ARBA" id="ARBA00022892"/>
    </source>
</evidence>
<feature type="transmembrane region" description="Helical" evidence="11">
    <location>
        <begin position="417"/>
        <end position="435"/>
    </location>
</feature>
<dbReference type="PANTHER" id="PTHR23284">
    <property type="entry name" value="PROLACTIN REGULATORY ELEMENT BINDING PROTEIN"/>
    <property type="match status" value="1"/>
</dbReference>
<keyword evidence="2" id="KW-0813">Transport</keyword>
<dbReference type="InterPro" id="IPR001680">
    <property type="entry name" value="WD40_rpt"/>
</dbReference>
<dbReference type="SMART" id="SM00320">
    <property type="entry name" value="WD40"/>
    <property type="match status" value="3"/>
</dbReference>
<sequence>MTESQVLRRLDYPAYCIKLLDNGLVALAGGGGTAKTGVGNSIELGFLTYSNNTAEFKQIHQFNSEDAIMKFVSFTQERSNIKKKSKINDLYLAAAVDQTVEIYKILPHFKKDQKKYEPSAKIKLINKIHLEENVATIQVYTNTHKILLILGTSKGSILIYKLVNNEKNNNISDDMNKINFEKIHQFNEGHSNEIDELQVNSDGILLSIGKDSKCFLWSLNENLKKLCEFKYFNFLSVDNLRVKHARFSKDSKYMYLTYIPRIRGGKTPLNSYIQKWSKVNDASKQEGMNYALEKTVKIKNTILTCVQTSKDGCFLSAGDCEGKIYLFDYELNKLEDFKKQHSSVITDLCFCYDEEFDAKNLSKKFDLNKFILTISIDRTVQMYKFLNTNLTKRFMDRLNWKLNSNLVNICTLSISCLKFSLIFLVLCVTICYFFVHFEK</sequence>
<keyword evidence="8" id="KW-0653">Protein transport</keyword>
<dbReference type="InterPro" id="IPR015943">
    <property type="entry name" value="WD40/YVTN_repeat-like_dom_sf"/>
</dbReference>
<evidence type="ECO:0000313" key="13">
    <source>
        <dbReference type="Proteomes" id="UP000663879"/>
    </source>
</evidence>
<evidence type="ECO:0000256" key="1">
    <source>
        <dbReference type="ARBA" id="ARBA00004389"/>
    </source>
</evidence>
<dbReference type="GO" id="GO:0003400">
    <property type="term" value="P:regulation of COPII vesicle coating"/>
    <property type="evidence" value="ECO:0007669"/>
    <property type="project" value="TreeGrafter"/>
</dbReference>
<dbReference type="AlphaFoldDB" id="A0A813M1D0"/>
<evidence type="ECO:0000256" key="11">
    <source>
        <dbReference type="SAM" id="Phobius"/>
    </source>
</evidence>
<organism evidence="12 13">
    <name type="scientific">Brachionus calyciflorus</name>
    <dbReference type="NCBI Taxonomy" id="104777"/>
    <lineage>
        <taxon>Eukaryota</taxon>
        <taxon>Metazoa</taxon>
        <taxon>Spiralia</taxon>
        <taxon>Gnathifera</taxon>
        <taxon>Rotifera</taxon>
        <taxon>Eurotatoria</taxon>
        <taxon>Monogononta</taxon>
        <taxon>Pseudotrocha</taxon>
        <taxon>Ploima</taxon>
        <taxon>Brachionidae</taxon>
        <taxon>Brachionus</taxon>
    </lineage>
</organism>
<evidence type="ECO:0000256" key="3">
    <source>
        <dbReference type="ARBA" id="ARBA00022574"/>
    </source>
</evidence>
<accession>A0A813M1D0</accession>
<dbReference type="Proteomes" id="UP000663879">
    <property type="component" value="Unassembled WGS sequence"/>
</dbReference>
<comment type="subcellular location">
    <subcellularLocation>
        <location evidence="1">Endoplasmic reticulum membrane</location>
        <topology evidence="1">Single-pass membrane protein</topology>
    </subcellularLocation>
</comment>
<gene>
    <name evidence="12" type="ORF">OXX778_LOCUS400</name>
</gene>
<evidence type="ECO:0000256" key="2">
    <source>
        <dbReference type="ARBA" id="ARBA00022448"/>
    </source>
</evidence>
<evidence type="ECO:0008006" key="14">
    <source>
        <dbReference type="Google" id="ProtNLM"/>
    </source>
</evidence>
<keyword evidence="13" id="KW-1185">Reference proteome</keyword>
<dbReference type="PANTHER" id="PTHR23284:SF0">
    <property type="entry name" value="PROLACTIN REGULATORY ELEMENT-BINDING PROTEIN"/>
    <property type="match status" value="1"/>
</dbReference>
<keyword evidence="5" id="KW-0677">Repeat</keyword>
<dbReference type="GO" id="GO:0006888">
    <property type="term" value="P:endoplasmic reticulum to Golgi vesicle-mediated transport"/>
    <property type="evidence" value="ECO:0007669"/>
    <property type="project" value="TreeGrafter"/>
</dbReference>
<evidence type="ECO:0000256" key="9">
    <source>
        <dbReference type="ARBA" id="ARBA00022989"/>
    </source>
</evidence>
<reference evidence="12" key="1">
    <citation type="submission" date="2021-02" db="EMBL/GenBank/DDBJ databases">
        <authorList>
            <person name="Nowell W R."/>
        </authorList>
    </citation>
    <scope>NUCLEOTIDE SEQUENCE</scope>
    <source>
        <strain evidence="12">Ploen Becks lab</strain>
    </source>
</reference>
<keyword evidence="7" id="KW-0931">ER-Golgi transport</keyword>
<evidence type="ECO:0000313" key="12">
    <source>
        <dbReference type="EMBL" id="CAF0706670.1"/>
    </source>
</evidence>
<name>A0A813M1D0_9BILA</name>
<keyword evidence="10 11" id="KW-0472">Membrane</keyword>
<dbReference type="SUPFAM" id="SSF50978">
    <property type="entry name" value="WD40 repeat-like"/>
    <property type="match status" value="1"/>
</dbReference>
<dbReference type="InterPro" id="IPR036322">
    <property type="entry name" value="WD40_repeat_dom_sf"/>
</dbReference>
<dbReference type="InterPro" id="IPR045260">
    <property type="entry name" value="Sec12-like"/>
</dbReference>
<dbReference type="EMBL" id="CAJNOC010000019">
    <property type="protein sequence ID" value="CAF0706670.1"/>
    <property type="molecule type" value="Genomic_DNA"/>
</dbReference>
<keyword evidence="3" id="KW-0853">WD repeat</keyword>
<proteinExistence type="predicted"/>
<evidence type="ECO:0000256" key="8">
    <source>
        <dbReference type="ARBA" id="ARBA00022927"/>
    </source>
</evidence>
<protein>
    <recommendedName>
        <fullName evidence="14">Prolactin regulatory element-binding protein</fullName>
    </recommendedName>
</protein>
<dbReference type="Gene3D" id="2.130.10.10">
    <property type="entry name" value="YVTN repeat-like/Quinoprotein amine dehydrogenase"/>
    <property type="match status" value="1"/>
</dbReference>
<comment type="caution">
    <text evidence="12">The sequence shown here is derived from an EMBL/GenBank/DDBJ whole genome shotgun (WGS) entry which is preliminary data.</text>
</comment>
<keyword evidence="6" id="KW-0256">Endoplasmic reticulum</keyword>